<keyword evidence="1" id="KW-1133">Transmembrane helix</keyword>
<dbReference type="EMBL" id="CP011110">
    <property type="protein sequence ID" value="AKA22077.1"/>
    <property type="molecule type" value="Genomic_DNA"/>
</dbReference>
<dbReference type="AlphaFoldDB" id="A0A0D5XTK9"/>
<accession>A0A0D5XTK9</accession>
<evidence type="ECO:0000256" key="1">
    <source>
        <dbReference type="SAM" id="Phobius"/>
    </source>
</evidence>
<evidence type="ECO:0000313" key="3">
    <source>
        <dbReference type="Proteomes" id="UP000032748"/>
    </source>
</evidence>
<dbReference type="KEGG" id="pcz:PCL1606_06210"/>
<keyword evidence="1" id="KW-0472">Membrane</keyword>
<sequence>MAMANIGRVGLNVLPAPWMGAVVALRSLLLGCCACIVLLLW</sequence>
<proteinExistence type="predicted"/>
<gene>
    <name evidence="2" type="ORF">PCL1606_06210</name>
</gene>
<keyword evidence="1" id="KW-0812">Transmembrane</keyword>
<organism evidence="2 3">
    <name type="scientific">Pseudomonas chlororaphis</name>
    <dbReference type="NCBI Taxonomy" id="587753"/>
    <lineage>
        <taxon>Bacteria</taxon>
        <taxon>Pseudomonadati</taxon>
        <taxon>Pseudomonadota</taxon>
        <taxon>Gammaproteobacteria</taxon>
        <taxon>Pseudomonadales</taxon>
        <taxon>Pseudomonadaceae</taxon>
        <taxon>Pseudomonas</taxon>
    </lineage>
</organism>
<protein>
    <submittedName>
        <fullName evidence="2">Uncharacterized protein</fullName>
    </submittedName>
</protein>
<dbReference type="Proteomes" id="UP000032748">
    <property type="component" value="Chromosome"/>
</dbReference>
<reference evidence="2 3" key="1">
    <citation type="journal article" date="2015" name="Mol. Plant Microbe Interact.">
        <title>Comparative Genomic Analysis of Pseudomonas chlororaphis PCL1606 Reveals New Insight into Antifungal Compounds Involved in Biocontrol.</title>
        <authorList>
            <person name="Calderon C.E."/>
            <person name="Ramos C."/>
            <person name="de Vicente A."/>
            <person name="Cazorla F.M."/>
        </authorList>
    </citation>
    <scope>NUCLEOTIDE SEQUENCE [LARGE SCALE GENOMIC DNA]</scope>
    <source>
        <strain evidence="2 3">PCL1606</strain>
    </source>
</reference>
<evidence type="ECO:0000313" key="2">
    <source>
        <dbReference type="EMBL" id="AKA22077.1"/>
    </source>
</evidence>
<name>A0A0D5XTK9_9PSED</name>
<feature type="transmembrane region" description="Helical" evidence="1">
    <location>
        <begin position="18"/>
        <end position="40"/>
    </location>
</feature>